<dbReference type="AlphaFoldDB" id="A0AB39RRB6"/>
<dbReference type="Gene3D" id="3.40.190.290">
    <property type="match status" value="1"/>
</dbReference>
<evidence type="ECO:0000313" key="2">
    <source>
        <dbReference type="EMBL" id="XDQ58093.1"/>
    </source>
</evidence>
<accession>A0AB39RRB6</accession>
<dbReference type="RefSeq" id="WP_369251150.1">
    <property type="nucleotide sequence ID" value="NZ_CP163443.1"/>
</dbReference>
<organism evidence="2">
    <name type="scientific">Streptomyces sp. R41</name>
    <dbReference type="NCBI Taxonomy" id="3238632"/>
    <lineage>
        <taxon>Bacteria</taxon>
        <taxon>Bacillati</taxon>
        <taxon>Actinomycetota</taxon>
        <taxon>Actinomycetes</taxon>
        <taxon>Kitasatosporales</taxon>
        <taxon>Streptomycetaceae</taxon>
        <taxon>Streptomyces</taxon>
    </lineage>
</organism>
<evidence type="ECO:0000259" key="1">
    <source>
        <dbReference type="Pfam" id="PF03466"/>
    </source>
</evidence>
<dbReference type="EMBL" id="CP163443">
    <property type="protein sequence ID" value="XDQ58093.1"/>
    <property type="molecule type" value="Genomic_DNA"/>
</dbReference>
<dbReference type="Pfam" id="PF03466">
    <property type="entry name" value="LysR_substrate"/>
    <property type="match status" value="1"/>
</dbReference>
<proteinExistence type="predicted"/>
<gene>
    <name evidence="2" type="ORF">AB5J53_43840</name>
</gene>
<dbReference type="InterPro" id="IPR005119">
    <property type="entry name" value="LysR_subst-bd"/>
</dbReference>
<reference evidence="2" key="1">
    <citation type="submission" date="2024-07" db="EMBL/GenBank/DDBJ databases">
        <authorList>
            <person name="Yu S.T."/>
        </authorList>
    </citation>
    <scope>NUCLEOTIDE SEQUENCE</scope>
    <source>
        <strain evidence="2">R41</strain>
    </source>
</reference>
<dbReference type="SUPFAM" id="SSF53850">
    <property type="entry name" value="Periplasmic binding protein-like II"/>
    <property type="match status" value="1"/>
</dbReference>
<protein>
    <submittedName>
        <fullName evidence="2">LysR substrate-binding domain-containing protein</fullName>
    </submittedName>
</protein>
<sequence>MGEPTYWNKSIQWCELLRRPGTSRALVTGVGEGRLAFALARQPISDPALDVLPVMSERLGAVVPADRLAERDSVAPGRPGRPLFRRRTPGNQIRLFRPA</sequence>
<feature type="domain" description="LysR substrate-binding" evidence="1">
    <location>
        <begin position="20"/>
        <end position="76"/>
    </location>
</feature>
<name>A0AB39RRB6_9ACTN</name>